<dbReference type="Proteomes" id="UP001157353">
    <property type="component" value="Unassembled WGS sequence"/>
</dbReference>
<comment type="caution">
    <text evidence="1">The sequence shown here is derived from an EMBL/GenBank/DDBJ whole genome shotgun (WGS) entry which is preliminary data.</text>
</comment>
<name>A0ABQ6E234_9GAMM</name>
<dbReference type="PROSITE" id="PS51257">
    <property type="entry name" value="PROKAR_LIPOPROTEIN"/>
    <property type="match status" value="1"/>
</dbReference>
<dbReference type="RefSeq" id="WP_284204570.1">
    <property type="nucleotide sequence ID" value="NZ_BSPQ01000013.1"/>
</dbReference>
<gene>
    <name evidence="1" type="ORF">GCM10007916_25270</name>
</gene>
<organism evidence="1 2">
    <name type="scientific">Psychromonas marina</name>
    <dbReference type="NCBI Taxonomy" id="88364"/>
    <lineage>
        <taxon>Bacteria</taxon>
        <taxon>Pseudomonadati</taxon>
        <taxon>Pseudomonadota</taxon>
        <taxon>Gammaproteobacteria</taxon>
        <taxon>Alteromonadales</taxon>
        <taxon>Psychromonadaceae</taxon>
        <taxon>Psychromonas</taxon>
    </lineage>
</organism>
<sequence length="503" mass="55878">MNKTILAALIIPAFIAGCGSSGGSSPTPIEPVIYKWQIVQLKSVPVGSLAETCVIYADSALNQGEVITAYIADRNFKIIYHNEDGTISKQFIADNTTNGQLMIDSDDVPDNGYVTLEEFTPSSNTKESYMFSVQKSLMTDLVLNVKQTQTDTCVTGNDYRETYSTEAKLNIPQISVDTEYYQSSYNVNSINGQVTSYAIPVNTPYPGARDILITAYDEYDANTEQKIALSQWGFIEPSFLYEDEDVYGAKLSELELEDIYLSNDNNSIDLDEKSGVIAVHNNNSYFWQPIYNNSDTLTVAFDSNEVSTWSGYFSGTVDTDNWSFESFIALTGETYLDFPTLPTLGSVDYVTVTSNCNIAANHCIDTDASFNSNDFNYQRTHLRLEESGTNNNYTKQTILSEVNEDPVVLQSSTFTLVDPTLIRAEFNLMATDAGSTDAVKYLMSNNIDLVTVGEYSSDPANDVAEKAFFNDINGYVVPRTTSESLYKKMLEKNTTTMMATYEQ</sequence>
<evidence type="ECO:0000313" key="1">
    <source>
        <dbReference type="EMBL" id="GLS91458.1"/>
    </source>
</evidence>
<evidence type="ECO:0000313" key="2">
    <source>
        <dbReference type="Proteomes" id="UP001157353"/>
    </source>
</evidence>
<dbReference type="EMBL" id="BSPQ01000013">
    <property type="protein sequence ID" value="GLS91458.1"/>
    <property type="molecule type" value="Genomic_DNA"/>
</dbReference>
<keyword evidence="2" id="KW-1185">Reference proteome</keyword>
<protein>
    <recommendedName>
        <fullName evidence="3">SPOR domain-containing protein</fullName>
    </recommendedName>
</protein>
<accession>A0ABQ6E234</accession>
<proteinExistence type="predicted"/>
<reference evidence="2" key="1">
    <citation type="journal article" date="2019" name="Int. J. Syst. Evol. Microbiol.">
        <title>The Global Catalogue of Microorganisms (GCM) 10K type strain sequencing project: providing services to taxonomists for standard genome sequencing and annotation.</title>
        <authorList>
            <consortium name="The Broad Institute Genomics Platform"/>
            <consortium name="The Broad Institute Genome Sequencing Center for Infectious Disease"/>
            <person name="Wu L."/>
            <person name="Ma J."/>
        </authorList>
    </citation>
    <scope>NUCLEOTIDE SEQUENCE [LARGE SCALE GENOMIC DNA]</scope>
    <source>
        <strain evidence="2">NBRC 103166</strain>
    </source>
</reference>
<evidence type="ECO:0008006" key="3">
    <source>
        <dbReference type="Google" id="ProtNLM"/>
    </source>
</evidence>